<name>A0AAN9IBF0_CROPI</name>
<keyword evidence="2" id="KW-1185">Reference proteome</keyword>
<sequence>MHAYRTPHARPLHAYTPHAPCLHSARPHSARLPHTRPLHASCPPLHFSRPMLALLTPHTAIPVAALDVATLDVFTEEPVTPHLGEGLAIEIAEDVLGALL</sequence>
<comment type="caution">
    <text evidence="1">The sequence shown here is derived from an EMBL/GenBank/DDBJ whole genome shotgun (WGS) entry which is preliminary data.</text>
</comment>
<dbReference type="Proteomes" id="UP001372338">
    <property type="component" value="Unassembled WGS sequence"/>
</dbReference>
<evidence type="ECO:0000313" key="2">
    <source>
        <dbReference type="Proteomes" id="UP001372338"/>
    </source>
</evidence>
<dbReference type="EMBL" id="JAYWIO010000003">
    <property type="protein sequence ID" value="KAK7273187.1"/>
    <property type="molecule type" value="Genomic_DNA"/>
</dbReference>
<protein>
    <submittedName>
        <fullName evidence="1">Uncharacterized protein</fullName>
    </submittedName>
</protein>
<evidence type="ECO:0000313" key="1">
    <source>
        <dbReference type="EMBL" id="KAK7273187.1"/>
    </source>
</evidence>
<proteinExistence type="predicted"/>
<reference evidence="1 2" key="1">
    <citation type="submission" date="2024-01" db="EMBL/GenBank/DDBJ databases">
        <title>The genomes of 5 underutilized Papilionoideae crops provide insights into root nodulation and disease resistanc.</title>
        <authorList>
            <person name="Yuan L."/>
        </authorList>
    </citation>
    <scope>NUCLEOTIDE SEQUENCE [LARGE SCALE GENOMIC DNA]</scope>
    <source>
        <strain evidence="1">ZHUSHIDOU_FW_LH</strain>
        <tissue evidence="1">Leaf</tissue>
    </source>
</reference>
<accession>A0AAN9IBF0</accession>
<organism evidence="1 2">
    <name type="scientific">Crotalaria pallida</name>
    <name type="common">Smooth rattlebox</name>
    <name type="synonym">Crotalaria striata</name>
    <dbReference type="NCBI Taxonomy" id="3830"/>
    <lineage>
        <taxon>Eukaryota</taxon>
        <taxon>Viridiplantae</taxon>
        <taxon>Streptophyta</taxon>
        <taxon>Embryophyta</taxon>
        <taxon>Tracheophyta</taxon>
        <taxon>Spermatophyta</taxon>
        <taxon>Magnoliopsida</taxon>
        <taxon>eudicotyledons</taxon>
        <taxon>Gunneridae</taxon>
        <taxon>Pentapetalae</taxon>
        <taxon>rosids</taxon>
        <taxon>fabids</taxon>
        <taxon>Fabales</taxon>
        <taxon>Fabaceae</taxon>
        <taxon>Papilionoideae</taxon>
        <taxon>50 kb inversion clade</taxon>
        <taxon>genistoids sensu lato</taxon>
        <taxon>core genistoids</taxon>
        <taxon>Crotalarieae</taxon>
        <taxon>Crotalaria</taxon>
    </lineage>
</organism>
<dbReference type="AlphaFoldDB" id="A0AAN9IBF0"/>
<gene>
    <name evidence="1" type="ORF">RIF29_14235</name>
</gene>